<comment type="caution">
    <text evidence="1">The sequence shown here is derived from an EMBL/GenBank/DDBJ whole genome shotgun (WGS) entry which is preliminary data.</text>
</comment>
<proteinExistence type="predicted"/>
<evidence type="ECO:0000313" key="2">
    <source>
        <dbReference type="Proteomes" id="UP001070176"/>
    </source>
</evidence>
<name>A0ABT3Y9N9_9FLAO</name>
<gene>
    <name evidence="1" type="ORF">OEA66_20400</name>
</gene>
<evidence type="ECO:0000313" key="1">
    <source>
        <dbReference type="EMBL" id="MCX8534711.1"/>
    </source>
</evidence>
<reference evidence="1" key="1">
    <citation type="submission" date="2022-10" db="EMBL/GenBank/DDBJ databases">
        <title>Chryseobacterium sp. nov., a novel bacterial species.</title>
        <authorList>
            <person name="Cao Y."/>
        </authorList>
    </citation>
    <scope>NUCLEOTIDE SEQUENCE</scope>
    <source>
        <strain evidence="1">KC 927</strain>
    </source>
</reference>
<sequence>MENQDYLKKIEELKSVSKKKFLEHSVVEGKIAERFINNVYNKFKPFKITDHLSIGSDISKKMATDEFEFSFSEIYLSGSIYVFFEQDYYNKNQIFVLKEGKLFSKLIEECYGMEYFITNENNSFLISVNWYIIEMLFENDR</sequence>
<accession>A0ABT3Y9N9</accession>
<dbReference type="Proteomes" id="UP001070176">
    <property type="component" value="Unassembled WGS sequence"/>
</dbReference>
<dbReference type="EMBL" id="JAOVZV010000040">
    <property type="protein sequence ID" value="MCX8534711.1"/>
    <property type="molecule type" value="Genomic_DNA"/>
</dbReference>
<protein>
    <submittedName>
        <fullName evidence="1">Uncharacterized protein</fullName>
    </submittedName>
</protein>
<dbReference type="RefSeq" id="WP_267283139.1">
    <property type="nucleotide sequence ID" value="NZ_JAOVZV010000040.1"/>
</dbReference>
<keyword evidence="2" id="KW-1185">Reference proteome</keyword>
<organism evidence="1 2">
    <name type="scientific">Chryseobacterium luquanense</name>
    <dbReference type="NCBI Taxonomy" id="2983766"/>
    <lineage>
        <taxon>Bacteria</taxon>
        <taxon>Pseudomonadati</taxon>
        <taxon>Bacteroidota</taxon>
        <taxon>Flavobacteriia</taxon>
        <taxon>Flavobacteriales</taxon>
        <taxon>Weeksellaceae</taxon>
        <taxon>Chryseobacterium group</taxon>
        <taxon>Chryseobacterium</taxon>
    </lineage>
</organism>